<organism evidence="2 3">
    <name type="scientific">Paraburkholderia sediminicola</name>
    <dbReference type="NCBI Taxonomy" id="458836"/>
    <lineage>
        <taxon>Bacteria</taxon>
        <taxon>Pseudomonadati</taxon>
        <taxon>Pseudomonadota</taxon>
        <taxon>Betaproteobacteria</taxon>
        <taxon>Burkholderiales</taxon>
        <taxon>Burkholderiaceae</taxon>
        <taxon>Paraburkholderia</taxon>
    </lineage>
</organism>
<accession>A0A6J5C2X1</accession>
<evidence type="ECO:0000313" key="3">
    <source>
        <dbReference type="Proteomes" id="UP000494255"/>
    </source>
</evidence>
<dbReference type="Proteomes" id="UP000494255">
    <property type="component" value="Unassembled WGS sequence"/>
</dbReference>
<dbReference type="EMBL" id="CADIKC010000008">
    <property type="protein sequence ID" value="CAB3724824.1"/>
    <property type="molecule type" value="Genomic_DNA"/>
</dbReference>
<feature type="compositionally biased region" description="Polar residues" evidence="1">
    <location>
        <begin position="168"/>
        <end position="178"/>
    </location>
</feature>
<feature type="region of interest" description="Disordered" evidence="1">
    <location>
        <begin position="168"/>
        <end position="190"/>
    </location>
</feature>
<evidence type="ECO:0000313" key="2">
    <source>
        <dbReference type="EMBL" id="CAB3724824.1"/>
    </source>
</evidence>
<sequence>MRVDTTRGRLQLVVLETHRGAVLLDAHPHRAFFLVAQEYPVGHFGGGAAATFADLVKKRGTDTDARAVGKIVEIRSHRKPWGGEAKFRYVNRCGHRAPASRSPRHRCMHGWQYPPPYSLRFEIHLPALCRTRFALTRAAGWRRRIANRSRHRIGRDAWKMLTKSLRSQIGQTRDQTSLPYPPNVSCHNNAPLSTTMNAADSQASKSGTPRTCQPCIRLASDV</sequence>
<evidence type="ECO:0000256" key="1">
    <source>
        <dbReference type="SAM" id="MobiDB-lite"/>
    </source>
</evidence>
<keyword evidence="3" id="KW-1185">Reference proteome</keyword>
<proteinExistence type="predicted"/>
<reference evidence="2 3" key="1">
    <citation type="submission" date="2020-04" db="EMBL/GenBank/DDBJ databases">
        <authorList>
            <person name="De Canck E."/>
        </authorList>
    </citation>
    <scope>NUCLEOTIDE SEQUENCE [LARGE SCALE GENOMIC DNA]</scope>
    <source>
        <strain evidence="2 3">LMG 24238</strain>
    </source>
</reference>
<protein>
    <submittedName>
        <fullName evidence="2">Uncharacterized protein</fullName>
    </submittedName>
</protein>
<gene>
    <name evidence="2" type="ORF">LMG24238_05210</name>
</gene>
<dbReference type="AlphaFoldDB" id="A0A6J5C2X1"/>
<name>A0A6J5C2X1_9BURK</name>